<reference evidence="2 3" key="1">
    <citation type="submission" date="2021-06" db="EMBL/GenBank/DDBJ databases">
        <authorList>
            <person name="Criscuolo A."/>
        </authorList>
    </citation>
    <scope>NUCLEOTIDE SEQUENCE [LARGE SCALE GENOMIC DNA]</scope>
    <source>
        <strain evidence="3">CIP 111802</strain>
    </source>
</reference>
<accession>A0ABM8VD31</accession>
<feature type="domain" description="N-acetyltransferase" evidence="1">
    <location>
        <begin position="1"/>
        <end position="156"/>
    </location>
</feature>
<evidence type="ECO:0000313" key="2">
    <source>
        <dbReference type="EMBL" id="CAG7626269.1"/>
    </source>
</evidence>
<protein>
    <recommendedName>
        <fullName evidence="1">N-acetyltransferase domain-containing protein</fullName>
    </recommendedName>
</protein>
<evidence type="ECO:0000259" key="1">
    <source>
        <dbReference type="PROSITE" id="PS51186"/>
    </source>
</evidence>
<dbReference type="PANTHER" id="PTHR43072">
    <property type="entry name" value="N-ACETYLTRANSFERASE"/>
    <property type="match status" value="1"/>
</dbReference>
<comment type="caution">
    <text evidence="2">The sequence shown here is derived from an EMBL/GenBank/DDBJ whole genome shotgun (WGS) entry which is preliminary data.</text>
</comment>
<dbReference type="InterPro" id="IPR017255">
    <property type="entry name" value="AcTrfase_GNAT_prd"/>
</dbReference>
<dbReference type="CDD" id="cd04301">
    <property type="entry name" value="NAT_SF"/>
    <property type="match status" value="1"/>
</dbReference>
<keyword evidence="3" id="KW-1185">Reference proteome</keyword>
<dbReference type="InterPro" id="IPR000182">
    <property type="entry name" value="GNAT_dom"/>
</dbReference>
<dbReference type="RefSeq" id="WP_218097591.1">
    <property type="nucleotide sequence ID" value="NZ_CAJVCE010000003.1"/>
</dbReference>
<dbReference type="Pfam" id="PF00583">
    <property type="entry name" value="Acetyltransf_1"/>
    <property type="match status" value="1"/>
</dbReference>
<gene>
    <name evidence="2" type="primary">yqjY_1</name>
    <name evidence="2" type="ORF">PAECIP111802_01233</name>
</gene>
<sequence>MITRTVRASDYPEVIAVINAWWGGRNMADMLPKLFFVHFQNTSFIVEEKGQILAFLIGFVSQTNTNEGYIHFVGVHPDHRKKGMAKCLYETFFGKIKPLGCNTVRCVTSPVNKNSIMFHTNLGFQVEQGDSEVEGISVHTNYDGKGESRVLFVKKV</sequence>
<organism evidence="2 3">
    <name type="scientific">Paenibacillus allorhizosphaerae</name>
    <dbReference type="NCBI Taxonomy" id="2849866"/>
    <lineage>
        <taxon>Bacteria</taxon>
        <taxon>Bacillati</taxon>
        <taxon>Bacillota</taxon>
        <taxon>Bacilli</taxon>
        <taxon>Bacillales</taxon>
        <taxon>Paenibacillaceae</taxon>
        <taxon>Paenibacillus</taxon>
    </lineage>
</organism>
<dbReference type="PANTHER" id="PTHR43072:SF36">
    <property type="entry name" value="RIBOSOMAL-PROTEIN-ALANINE ACETYLTRANSFERASE"/>
    <property type="match status" value="1"/>
</dbReference>
<dbReference type="PROSITE" id="PS51186">
    <property type="entry name" value="GNAT"/>
    <property type="match status" value="1"/>
</dbReference>
<name>A0ABM8VD31_9BACL</name>
<evidence type="ECO:0000313" key="3">
    <source>
        <dbReference type="Proteomes" id="UP000730618"/>
    </source>
</evidence>
<proteinExistence type="predicted"/>
<dbReference type="PIRSF" id="PIRSF037663">
    <property type="entry name" value="Acetyltransf_GNAT_prd"/>
    <property type="match status" value="1"/>
</dbReference>
<dbReference type="EMBL" id="CAJVCE010000003">
    <property type="protein sequence ID" value="CAG7626269.1"/>
    <property type="molecule type" value="Genomic_DNA"/>
</dbReference>
<dbReference type="Proteomes" id="UP000730618">
    <property type="component" value="Unassembled WGS sequence"/>
</dbReference>